<accession>A0A9N9NG02</accession>
<dbReference type="OrthoDB" id="2448829at2759"/>
<evidence type="ECO:0000313" key="2">
    <source>
        <dbReference type="Proteomes" id="UP000789759"/>
    </source>
</evidence>
<reference evidence="1" key="1">
    <citation type="submission" date="2021-06" db="EMBL/GenBank/DDBJ databases">
        <authorList>
            <person name="Kallberg Y."/>
            <person name="Tangrot J."/>
            <person name="Rosling A."/>
        </authorList>
    </citation>
    <scope>NUCLEOTIDE SEQUENCE</scope>
    <source>
        <strain evidence="1">FL966</strain>
    </source>
</reference>
<keyword evidence="2" id="KW-1185">Reference proteome</keyword>
<comment type="caution">
    <text evidence="1">The sequence shown here is derived from an EMBL/GenBank/DDBJ whole genome shotgun (WGS) entry which is preliminary data.</text>
</comment>
<protein>
    <submittedName>
        <fullName evidence="1">24866_t:CDS:1</fullName>
    </submittedName>
</protein>
<dbReference type="EMBL" id="CAJVQA010014139">
    <property type="protein sequence ID" value="CAG8729230.1"/>
    <property type="molecule type" value="Genomic_DNA"/>
</dbReference>
<dbReference type="Proteomes" id="UP000789759">
    <property type="component" value="Unassembled WGS sequence"/>
</dbReference>
<dbReference type="InterPro" id="IPR012337">
    <property type="entry name" value="RNaseH-like_sf"/>
</dbReference>
<proteinExistence type="predicted"/>
<dbReference type="AlphaFoldDB" id="A0A9N9NG02"/>
<gene>
    <name evidence="1" type="ORF">CPELLU_LOCUS13383</name>
</gene>
<organism evidence="1 2">
    <name type="scientific">Cetraspora pellucida</name>
    <dbReference type="NCBI Taxonomy" id="1433469"/>
    <lineage>
        <taxon>Eukaryota</taxon>
        <taxon>Fungi</taxon>
        <taxon>Fungi incertae sedis</taxon>
        <taxon>Mucoromycota</taxon>
        <taxon>Glomeromycotina</taxon>
        <taxon>Glomeromycetes</taxon>
        <taxon>Diversisporales</taxon>
        <taxon>Gigasporaceae</taxon>
        <taxon>Cetraspora</taxon>
    </lineage>
</organism>
<evidence type="ECO:0000313" key="1">
    <source>
        <dbReference type="EMBL" id="CAG8729230.1"/>
    </source>
</evidence>
<dbReference type="SUPFAM" id="SSF53098">
    <property type="entry name" value="Ribonuclease H-like"/>
    <property type="match status" value="1"/>
</dbReference>
<name>A0A9N9NG02_9GLOM</name>
<sequence>MKKAVMEIEEIDHLLCCAHTLQLVIGKGLLLVKQLMKDLVKILQPFANAMKMLGGSKYTTMSYMFPAISSFKKLLNIIYDAQININLDNSNTVFNDDQEFQE</sequence>